<organism evidence="2">
    <name type="scientific">Cladocopium goreaui</name>
    <dbReference type="NCBI Taxonomy" id="2562237"/>
    <lineage>
        <taxon>Eukaryota</taxon>
        <taxon>Sar</taxon>
        <taxon>Alveolata</taxon>
        <taxon>Dinophyceae</taxon>
        <taxon>Suessiales</taxon>
        <taxon>Symbiodiniaceae</taxon>
        <taxon>Cladocopium</taxon>
    </lineage>
</organism>
<keyword evidence="4" id="KW-1185">Reference proteome</keyword>
<feature type="region of interest" description="Disordered" evidence="1">
    <location>
        <begin position="1"/>
        <end position="33"/>
    </location>
</feature>
<keyword evidence="3" id="KW-0378">Hydrolase</keyword>
<reference evidence="2" key="1">
    <citation type="submission" date="2022-10" db="EMBL/GenBank/DDBJ databases">
        <authorList>
            <person name="Chen Y."/>
            <person name="Dougan E. K."/>
            <person name="Chan C."/>
            <person name="Rhodes N."/>
            <person name="Thang M."/>
        </authorList>
    </citation>
    <scope>NUCLEOTIDE SEQUENCE</scope>
</reference>
<reference evidence="3 4" key="2">
    <citation type="submission" date="2024-05" db="EMBL/GenBank/DDBJ databases">
        <authorList>
            <person name="Chen Y."/>
            <person name="Shah S."/>
            <person name="Dougan E. K."/>
            <person name="Thang M."/>
            <person name="Chan C."/>
        </authorList>
    </citation>
    <scope>NUCLEOTIDE SEQUENCE [LARGE SCALE GENOMIC DNA]</scope>
</reference>
<protein>
    <submittedName>
        <fullName evidence="3">Endonuclease/exonuclease/phosphatase domain-containing protein</fullName>
    </submittedName>
</protein>
<dbReference type="EMBL" id="CAMXCT030002582">
    <property type="protein sequence ID" value="CAL4786417.1"/>
    <property type="molecule type" value="Genomic_DNA"/>
</dbReference>
<dbReference type="OrthoDB" id="407020at2759"/>
<dbReference type="EMBL" id="CAMXCT020002582">
    <property type="protein sequence ID" value="CAL1152480.1"/>
    <property type="molecule type" value="Genomic_DNA"/>
</dbReference>
<dbReference type="EMBL" id="CAMXCT010002582">
    <property type="protein sequence ID" value="CAI3999105.1"/>
    <property type="molecule type" value="Genomic_DNA"/>
</dbReference>
<dbReference type="Gene3D" id="3.50.4.10">
    <property type="entry name" value="Hepatocyte Growth Factor"/>
    <property type="match status" value="1"/>
</dbReference>
<feature type="compositionally biased region" description="Basic and acidic residues" evidence="1">
    <location>
        <begin position="17"/>
        <end position="33"/>
    </location>
</feature>
<gene>
    <name evidence="2" type="ORF">C1SCF055_LOCUS25348</name>
</gene>
<evidence type="ECO:0000313" key="2">
    <source>
        <dbReference type="EMBL" id="CAI3999105.1"/>
    </source>
</evidence>
<evidence type="ECO:0000313" key="4">
    <source>
        <dbReference type="Proteomes" id="UP001152797"/>
    </source>
</evidence>
<dbReference type="Proteomes" id="UP001152797">
    <property type="component" value="Unassembled WGS sequence"/>
</dbReference>
<sequence>MPTGQNDWTELEQAEEDATKVRAKEGGAKGKHGDLHSVAQCGLEEIEASYNPVGQHGWVVDWVKVGPATLPVPTTDWCCRHCQRQKDCKAFRFEGISGSNHTRCTLMSQYEKGVANSSYLTVASGLPASVAIQDGGWKCGKWFTGNCQDSVVICI</sequence>
<name>A0A9P1CWS3_9DINO</name>
<accession>A0A9P1CWS3</accession>
<proteinExistence type="predicted"/>
<evidence type="ECO:0000313" key="3">
    <source>
        <dbReference type="EMBL" id="CAL4786417.1"/>
    </source>
</evidence>
<comment type="caution">
    <text evidence="2">The sequence shown here is derived from an EMBL/GenBank/DDBJ whole genome shotgun (WGS) entry which is preliminary data.</text>
</comment>
<evidence type="ECO:0000256" key="1">
    <source>
        <dbReference type="SAM" id="MobiDB-lite"/>
    </source>
</evidence>
<keyword evidence="3" id="KW-0540">Nuclease</keyword>
<dbReference type="GO" id="GO:0004519">
    <property type="term" value="F:endonuclease activity"/>
    <property type="evidence" value="ECO:0007669"/>
    <property type="project" value="UniProtKB-KW"/>
</dbReference>
<dbReference type="AlphaFoldDB" id="A0A9P1CWS3"/>
<keyword evidence="3" id="KW-0255">Endonuclease</keyword>